<comment type="caution">
    <text evidence="1">The sequence shown here is derived from an EMBL/GenBank/DDBJ whole genome shotgun (WGS) entry which is preliminary data.</text>
</comment>
<dbReference type="EMBL" id="JABEZX010000010">
    <property type="protein sequence ID" value="MBA0568549.1"/>
    <property type="molecule type" value="Genomic_DNA"/>
</dbReference>
<reference evidence="1 2" key="1">
    <citation type="journal article" date="2019" name="Genome Biol. Evol.">
        <title>Insights into the evolution of the New World diploid cottons (Gossypium, subgenus Houzingenia) based on genome sequencing.</title>
        <authorList>
            <person name="Grover C.E."/>
            <person name="Arick M.A. 2nd"/>
            <person name="Thrash A."/>
            <person name="Conover J.L."/>
            <person name="Sanders W.S."/>
            <person name="Peterson D.G."/>
            <person name="Frelichowski J.E."/>
            <person name="Scheffler J.A."/>
            <person name="Scheffler B.E."/>
            <person name="Wendel J.F."/>
        </authorList>
    </citation>
    <scope>NUCLEOTIDE SEQUENCE [LARGE SCALE GENOMIC DNA]</scope>
    <source>
        <strain evidence="1">157</strain>
        <tissue evidence="1">Leaf</tissue>
    </source>
</reference>
<proteinExistence type="predicted"/>
<evidence type="ECO:0000313" key="2">
    <source>
        <dbReference type="Proteomes" id="UP000593572"/>
    </source>
</evidence>
<organism evidence="1 2">
    <name type="scientific">Gossypium lobatum</name>
    <dbReference type="NCBI Taxonomy" id="34289"/>
    <lineage>
        <taxon>Eukaryota</taxon>
        <taxon>Viridiplantae</taxon>
        <taxon>Streptophyta</taxon>
        <taxon>Embryophyta</taxon>
        <taxon>Tracheophyta</taxon>
        <taxon>Spermatophyta</taxon>
        <taxon>Magnoliopsida</taxon>
        <taxon>eudicotyledons</taxon>
        <taxon>Gunneridae</taxon>
        <taxon>Pentapetalae</taxon>
        <taxon>rosids</taxon>
        <taxon>malvids</taxon>
        <taxon>Malvales</taxon>
        <taxon>Malvaceae</taxon>
        <taxon>Malvoideae</taxon>
        <taxon>Gossypium</taxon>
    </lineage>
</organism>
<name>A0A7J8MV37_9ROSI</name>
<dbReference type="Proteomes" id="UP000593572">
    <property type="component" value="Unassembled WGS sequence"/>
</dbReference>
<gene>
    <name evidence="1" type="ORF">Golob_006040</name>
</gene>
<sequence>MVRFGDPTYRYFMLNEVDIVLTIKEYSTLLLYDFRDPLRIYWKRNIDFRRPLANLMGVPVDTVKASTVRVCRIQVDCVSKSSGICECRAS</sequence>
<keyword evidence="2" id="KW-1185">Reference proteome</keyword>
<protein>
    <submittedName>
        <fullName evidence="1">Uncharacterized protein</fullName>
    </submittedName>
</protein>
<accession>A0A7J8MV37</accession>
<evidence type="ECO:0000313" key="1">
    <source>
        <dbReference type="EMBL" id="MBA0568549.1"/>
    </source>
</evidence>
<dbReference type="AlphaFoldDB" id="A0A7J8MV37"/>